<dbReference type="Pfam" id="PF01381">
    <property type="entry name" value="HTH_3"/>
    <property type="match status" value="1"/>
</dbReference>
<evidence type="ECO:0000256" key="1">
    <source>
        <dbReference type="ARBA" id="ARBA00023015"/>
    </source>
</evidence>
<dbReference type="InterPro" id="IPR010982">
    <property type="entry name" value="Lambda_DNA-bd_dom_sf"/>
</dbReference>
<feature type="domain" description="HTH cro/C1-type" evidence="4">
    <location>
        <begin position="13"/>
        <end position="68"/>
    </location>
</feature>
<dbReference type="PROSITE" id="PS50943">
    <property type="entry name" value="HTH_CROC1"/>
    <property type="match status" value="1"/>
</dbReference>
<evidence type="ECO:0000313" key="5">
    <source>
        <dbReference type="EMBL" id="MDJ1651423.1"/>
    </source>
</evidence>
<sequence length="71" mass="7854">MGIDQRKILGSSIRRLRDEQGLTQEQLASMIGNGSKQYISAIENGSKNVTIDVLCRIAEAFGIKVKDLIDF</sequence>
<dbReference type="Gene3D" id="1.10.260.40">
    <property type="entry name" value="lambda repressor-like DNA-binding domains"/>
    <property type="match status" value="1"/>
</dbReference>
<dbReference type="SMART" id="SM00530">
    <property type="entry name" value="HTH_XRE"/>
    <property type="match status" value="1"/>
</dbReference>
<keyword evidence="3" id="KW-0804">Transcription</keyword>
<dbReference type="PANTHER" id="PTHR46797">
    <property type="entry name" value="HTH-TYPE TRANSCRIPTIONAL REGULATOR"/>
    <property type="match status" value="1"/>
</dbReference>
<evidence type="ECO:0000256" key="2">
    <source>
        <dbReference type="ARBA" id="ARBA00023125"/>
    </source>
</evidence>
<evidence type="ECO:0000256" key="3">
    <source>
        <dbReference type="ARBA" id="ARBA00023163"/>
    </source>
</evidence>
<protein>
    <submittedName>
        <fullName evidence="5">Helix-turn-helix transcriptional regulator</fullName>
    </submittedName>
</protein>
<dbReference type="SUPFAM" id="SSF47413">
    <property type="entry name" value="lambda repressor-like DNA-binding domains"/>
    <property type="match status" value="1"/>
</dbReference>
<keyword evidence="6" id="KW-1185">Reference proteome</keyword>
<comment type="caution">
    <text evidence="5">The sequence shown here is derived from an EMBL/GenBank/DDBJ whole genome shotgun (WGS) entry which is preliminary data.</text>
</comment>
<accession>A0ABT7DS48</accession>
<organism evidence="5 6">
    <name type="scientific">Gordonibacter faecis</name>
    <dbReference type="NCBI Taxonomy" id="3047475"/>
    <lineage>
        <taxon>Bacteria</taxon>
        <taxon>Bacillati</taxon>
        <taxon>Actinomycetota</taxon>
        <taxon>Coriobacteriia</taxon>
        <taxon>Eggerthellales</taxon>
        <taxon>Eggerthellaceae</taxon>
        <taxon>Gordonibacter</taxon>
    </lineage>
</organism>
<keyword evidence="2" id="KW-0238">DNA-binding</keyword>
<gene>
    <name evidence="5" type="ORF">QNJ86_11480</name>
</gene>
<dbReference type="InterPro" id="IPR001387">
    <property type="entry name" value="Cro/C1-type_HTH"/>
</dbReference>
<dbReference type="InterPro" id="IPR050807">
    <property type="entry name" value="TransReg_Diox_bact_type"/>
</dbReference>
<dbReference type="PANTHER" id="PTHR46797:SF23">
    <property type="entry name" value="HTH-TYPE TRANSCRIPTIONAL REGULATOR SUTR"/>
    <property type="match status" value="1"/>
</dbReference>
<evidence type="ECO:0000313" key="6">
    <source>
        <dbReference type="Proteomes" id="UP001232750"/>
    </source>
</evidence>
<name>A0ABT7DS48_9ACTN</name>
<evidence type="ECO:0000259" key="4">
    <source>
        <dbReference type="PROSITE" id="PS50943"/>
    </source>
</evidence>
<dbReference type="RefSeq" id="WP_283832768.1">
    <property type="nucleotide sequence ID" value="NZ_JASJEU010000022.1"/>
</dbReference>
<dbReference type="EMBL" id="JASJEU010000022">
    <property type="protein sequence ID" value="MDJ1651423.1"/>
    <property type="molecule type" value="Genomic_DNA"/>
</dbReference>
<proteinExistence type="predicted"/>
<dbReference type="Proteomes" id="UP001232750">
    <property type="component" value="Unassembled WGS sequence"/>
</dbReference>
<keyword evidence="1" id="KW-0805">Transcription regulation</keyword>
<dbReference type="CDD" id="cd00093">
    <property type="entry name" value="HTH_XRE"/>
    <property type="match status" value="1"/>
</dbReference>
<reference evidence="5 6" key="1">
    <citation type="submission" date="2023-05" db="EMBL/GenBank/DDBJ databases">
        <title>Gordonibacter KGMB12511T sp. nov., isolated from faeces of healthy Korean.</title>
        <authorList>
            <person name="Kim H.S."/>
            <person name="Kim J.-S."/>
            <person name="Suh M.K."/>
            <person name="Eom M.K."/>
            <person name="Do H.E."/>
            <person name="Lee J.-S."/>
        </authorList>
    </citation>
    <scope>NUCLEOTIDE SEQUENCE [LARGE SCALE GENOMIC DNA]</scope>
    <source>
        <strain evidence="5 6">KGMB12511</strain>
    </source>
</reference>